<organism evidence="1 2">
    <name type="scientific">Mesorhizobium prunaredense</name>
    <dbReference type="NCBI Taxonomy" id="1631249"/>
    <lineage>
        <taxon>Bacteria</taxon>
        <taxon>Pseudomonadati</taxon>
        <taxon>Pseudomonadota</taxon>
        <taxon>Alphaproteobacteria</taxon>
        <taxon>Hyphomicrobiales</taxon>
        <taxon>Phyllobacteriaceae</taxon>
        <taxon>Mesorhizobium</taxon>
    </lineage>
</organism>
<dbReference type="AlphaFoldDB" id="A0A1R3VFE0"/>
<dbReference type="STRING" id="1631249.BQ8794_50732"/>
<dbReference type="EMBL" id="FTPD01000045">
    <property type="protein sequence ID" value="SIT58630.1"/>
    <property type="molecule type" value="Genomic_DNA"/>
</dbReference>
<evidence type="ECO:0000313" key="2">
    <source>
        <dbReference type="Proteomes" id="UP000188388"/>
    </source>
</evidence>
<reference evidence="2" key="1">
    <citation type="submission" date="2017-01" db="EMBL/GenBank/DDBJ databases">
        <authorList>
            <person name="Brunel B."/>
        </authorList>
    </citation>
    <scope>NUCLEOTIDE SEQUENCE [LARGE SCALE GENOMIC DNA]</scope>
</reference>
<sequence length="625" mass="66058">MPPDAAYAAVSRLSLGRLNLETRISYAQAAQLGPASDPAGTLAKEVAASLSSALGPICDSGGPAVWIIRRLDFDLAGGRSWEPGLVADALAEQLRAVLLRVLSGECSDIAIRFPDRAAYLAQFLADLVDGKTWDRWYYGAFAPLHPLPVGAAVRMVLEKEPGISFDILVRIAERGGLPRFLAGLGVADADRILAIVAEPNKAMPDMPVLVRICESLVGFDPPVALGGPKAMLEAMVRIGIATGLPAPVLMAGLRFVAGRLRTGGRASDRPEGRDRRAVPADLSAAARSTDVPTGGRLQSLLKQLAGRAKPGRKRSHAARAIDVDGIVTPRAGVFLLWRSVIELGLDPVFTAGCPAGLASARRQALAVALSGLNQPGAEDDEALRWLTLHEPDEMAAPALFADNAAAVQQALFATLTGLRPARPLHLVVQRVGDVSILQDALTQDWYHAARGAQSLPLPDAEIASVLVPGEMMEELPAALRRWEATPIANSTHVLFTERPGPRTETLAAAARALENLRPAGPDLDYLAGGRDPDAVDLSLMLFARAAYADVGRRLPGLTLSSAAYLGRNAVHGVGRLRINPSGSHADAEVDLSSVPFDFIWRMTGLGGTVYRLADGRSILLNMAGG</sequence>
<keyword evidence="2" id="KW-1185">Reference proteome</keyword>
<accession>A0A1R3VFE0</accession>
<protein>
    <submittedName>
        <fullName evidence="1">Uncharacterized protein</fullName>
    </submittedName>
</protein>
<gene>
    <name evidence="1" type="ORF">BQ8794_50732</name>
</gene>
<name>A0A1R3VFE0_9HYPH</name>
<evidence type="ECO:0000313" key="1">
    <source>
        <dbReference type="EMBL" id="SIT58630.1"/>
    </source>
</evidence>
<proteinExistence type="predicted"/>
<dbReference type="Proteomes" id="UP000188388">
    <property type="component" value="Unassembled WGS sequence"/>
</dbReference>